<sequence>MAIIQPGITIFHYNGTAVTIANAPWRTNVSAIYKTSQTRNGWIAYKPSSLFPAVTQLVSGEHYWLVATAQFDLPGANQVDTGEFEPILFDAVPTAGSPNAVTSAGIKEYVDGKVTDTPVVPPAPVGVSIVQYAIFYTEGQTVIADVPAAVINWNGNHGGSSQNITYPTGPVFQNVTLPTGQNRRIDYIIAQPNGTYVRINGDPSPNPTAPSLAEGEMYVGEVHWNSVGGEVIQNLAMLEARVVKLEQGATAEAASTVLNFSNPFGHIRKDALTGAQTFTRQNNTLGSAIVQAYTSTGSGVLTFPNPTSGVGVVDNAITLAAGNYNLFFCNLGNLTTVSFQGPLGAVTPPPVTLVSINATANPTTINEGEEGSTITVTATYSDGSTANITNQATLTKASGPGTLSGNVLSVAANSITANATTQVDVSYTEGGVTRTASVSVNVINNDSGTFVLNTPTNFTATTVSDSQINLAWNDVANESSYRIEVSTDNSTWGLLASPAANATTYSHTGLTAESIRYYRIKAVGNGTTYTDSGWATAQGETDFTGDWSVQQIATIPAKTYNVARIDKSTGVLYAFNETDDKIGNFNIATNTWEDGFATGEGGIYSLNVIDNMLFTGRSGANTNPVKVYSKAGALLQTIGSVHTGWAEKIGDKYYLLGAGAEMEVWNTDFTFVKSVTLSGTNYAGSQYAGRFYFSVEISGGTNFRRYNPTGDVIEDTPYGSLGSPTNANLMAIFTPNGHLLGTARWLGPLRVYGPTGALLNTFFPDTATESVTAADYYQGAIYCISNLGKVYKIRSKINLGI</sequence>
<proteinExistence type="predicted"/>
<dbReference type="RefSeq" id="WP_147919971.1">
    <property type="nucleotide sequence ID" value="NZ_VRTY01000003.1"/>
</dbReference>
<comment type="caution">
    <text evidence="2">The sequence shown here is derived from an EMBL/GenBank/DDBJ whole genome shotgun (WGS) entry which is preliminary data.</text>
</comment>
<dbReference type="AlphaFoldDB" id="A0A5C8KBC5"/>
<dbReference type="EMBL" id="VRTY01000003">
    <property type="protein sequence ID" value="TXK52399.1"/>
    <property type="molecule type" value="Genomic_DNA"/>
</dbReference>
<evidence type="ECO:0000313" key="3">
    <source>
        <dbReference type="Proteomes" id="UP000321926"/>
    </source>
</evidence>
<dbReference type="Gene3D" id="2.60.40.1080">
    <property type="match status" value="1"/>
</dbReference>
<feature type="domain" description="Fibronectin type-III" evidence="1">
    <location>
        <begin position="454"/>
        <end position="547"/>
    </location>
</feature>
<name>A0A5C8KBC5_9BACT</name>
<dbReference type="PROSITE" id="PS50853">
    <property type="entry name" value="FN3"/>
    <property type="match status" value="1"/>
</dbReference>
<dbReference type="InterPro" id="IPR036116">
    <property type="entry name" value="FN3_sf"/>
</dbReference>
<dbReference type="SUPFAM" id="SSF49265">
    <property type="entry name" value="Fibronectin type III"/>
    <property type="match status" value="1"/>
</dbReference>
<dbReference type="SUPFAM" id="SSF101898">
    <property type="entry name" value="NHL repeat"/>
    <property type="match status" value="1"/>
</dbReference>
<gene>
    <name evidence="2" type="ORF">FVR03_01395</name>
</gene>
<dbReference type="InterPro" id="IPR013783">
    <property type="entry name" value="Ig-like_fold"/>
</dbReference>
<dbReference type="Proteomes" id="UP000321926">
    <property type="component" value="Unassembled WGS sequence"/>
</dbReference>
<keyword evidence="3" id="KW-1185">Reference proteome</keyword>
<dbReference type="CDD" id="cd00063">
    <property type="entry name" value="FN3"/>
    <property type="match status" value="1"/>
</dbReference>
<dbReference type="InterPro" id="IPR003961">
    <property type="entry name" value="FN3_dom"/>
</dbReference>
<accession>A0A5C8KBC5</accession>
<evidence type="ECO:0000259" key="1">
    <source>
        <dbReference type="PROSITE" id="PS50853"/>
    </source>
</evidence>
<evidence type="ECO:0000313" key="2">
    <source>
        <dbReference type="EMBL" id="TXK52399.1"/>
    </source>
</evidence>
<reference evidence="2 3" key="1">
    <citation type="submission" date="2019-08" db="EMBL/GenBank/DDBJ databases">
        <authorList>
            <person name="Shi S."/>
        </authorList>
    </citation>
    <scope>NUCLEOTIDE SEQUENCE [LARGE SCALE GENOMIC DNA]</scope>
    <source>
        <strain evidence="2 3">GY10130</strain>
    </source>
</reference>
<protein>
    <recommendedName>
        <fullName evidence="1">Fibronectin type-III domain-containing protein</fullName>
    </recommendedName>
</protein>
<dbReference type="Gene3D" id="2.60.40.10">
    <property type="entry name" value="Immunoglobulins"/>
    <property type="match status" value="1"/>
</dbReference>
<organism evidence="2 3">
    <name type="scientific">Pontibacter qinzhouensis</name>
    <dbReference type="NCBI Taxonomy" id="2603253"/>
    <lineage>
        <taxon>Bacteria</taxon>
        <taxon>Pseudomonadati</taxon>
        <taxon>Bacteroidota</taxon>
        <taxon>Cytophagia</taxon>
        <taxon>Cytophagales</taxon>
        <taxon>Hymenobacteraceae</taxon>
        <taxon>Pontibacter</taxon>
    </lineage>
</organism>
<dbReference type="OrthoDB" id="894421at2"/>